<dbReference type="Proteomes" id="UP000625711">
    <property type="component" value="Unassembled WGS sequence"/>
</dbReference>
<dbReference type="AlphaFoldDB" id="A0A834MDV4"/>
<evidence type="ECO:0000313" key="3">
    <source>
        <dbReference type="Proteomes" id="UP000625711"/>
    </source>
</evidence>
<feature type="compositionally biased region" description="Polar residues" evidence="1">
    <location>
        <begin position="33"/>
        <end position="46"/>
    </location>
</feature>
<accession>A0A834MDV4</accession>
<feature type="compositionally biased region" description="Basic and acidic residues" evidence="1">
    <location>
        <begin position="1"/>
        <end position="16"/>
    </location>
</feature>
<comment type="caution">
    <text evidence="2">The sequence shown here is derived from an EMBL/GenBank/DDBJ whole genome shotgun (WGS) entry which is preliminary data.</text>
</comment>
<reference evidence="2" key="1">
    <citation type="submission" date="2020-08" db="EMBL/GenBank/DDBJ databases">
        <title>Genome sequencing and assembly of the red palm weevil Rhynchophorus ferrugineus.</title>
        <authorList>
            <person name="Dias G.B."/>
            <person name="Bergman C.M."/>
            <person name="Manee M."/>
        </authorList>
    </citation>
    <scope>NUCLEOTIDE SEQUENCE</scope>
    <source>
        <strain evidence="2">AA-2017</strain>
        <tissue evidence="2">Whole larva</tissue>
    </source>
</reference>
<dbReference type="EMBL" id="JAACXV010000269">
    <property type="protein sequence ID" value="KAF7280916.1"/>
    <property type="molecule type" value="Genomic_DNA"/>
</dbReference>
<organism evidence="2 3">
    <name type="scientific">Rhynchophorus ferrugineus</name>
    <name type="common">Red palm weevil</name>
    <name type="synonym">Curculio ferrugineus</name>
    <dbReference type="NCBI Taxonomy" id="354439"/>
    <lineage>
        <taxon>Eukaryota</taxon>
        <taxon>Metazoa</taxon>
        <taxon>Ecdysozoa</taxon>
        <taxon>Arthropoda</taxon>
        <taxon>Hexapoda</taxon>
        <taxon>Insecta</taxon>
        <taxon>Pterygota</taxon>
        <taxon>Neoptera</taxon>
        <taxon>Endopterygota</taxon>
        <taxon>Coleoptera</taxon>
        <taxon>Polyphaga</taxon>
        <taxon>Cucujiformia</taxon>
        <taxon>Curculionidae</taxon>
        <taxon>Dryophthorinae</taxon>
        <taxon>Rhynchophorus</taxon>
    </lineage>
</organism>
<evidence type="ECO:0000256" key="1">
    <source>
        <dbReference type="SAM" id="MobiDB-lite"/>
    </source>
</evidence>
<sequence>MPSKGVPRDWRGRSGPEDEEEEEEGAYRKPPINVNNGTDSGVQLNDSWPRRHLPRQHPHPPNPLSFSVGELIFNFLSRLATPQTSPQQKSY</sequence>
<protein>
    <submittedName>
        <fullName evidence="2">Uncharacterized protein</fullName>
    </submittedName>
</protein>
<evidence type="ECO:0000313" key="2">
    <source>
        <dbReference type="EMBL" id="KAF7280916.1"/>
    </source>
</evidence>
<feature type="region of interest" description="Disordered" evidence="1">
    <location>
        <begin position="1"/>
        <end position="66"/>
    </location>
</feature>
<keyword evidence="3" id="KW-1185">Reference proteome</keyword>
<proteinExistence type="predicted"/>
<gene>
    <name evidence="2" type="ORF">GWI33_005382</name>
</gene>
<name>A0A834MDV4_RHYFE</name>